<name>A0A0F7FH08_9CREN</name>
<dbReference type="HOGENOM" id="CLU_1830690_0_0_2"/>
<sequence>MGWYLSFSEAYLSSILMLLVYLYVIDRFKLAWEVAPSYSVADAMLLVFKYSASRVEPVLVSLHAVTLVSILFCYAREEGYDYAGFLIGLTTSRIYSLKLASYLVLASGPVVLAKTIYALSRDAGLVLGNLGLFLLVLGKI</sequence>
<feature type="transmembrane region" description="Helical" evidence="1">
    <location>
        <begin position="116"/>
        <end position="137"/>
    </location>
</feature>
<dbReference type="AlphaFoldDB" id="A0A0F7FH08"/>
<dbReference type="PATRIC" id="fig|1550241.5.peg.669"/>
<evidence type="ECO:0000256" key="1">
    <source>
        <dbReference type="SAM" id="Phobius"/>
    </source>
</evidence>
<dbReference type="Proteomes" id="UP000067434">
    <property type="component" value="Chromosome"/>
</dbReference>
<evidence type="ECO:0000313" key="3">
    <source>
        <dbReference type="Proteomes" id="UP000067434"/>
    </source>
</evidence>
<dbReference type="STRING" id="1550241.MA03_03160"/>
<feature type="transmembrane region" description="Helical" evidence="1">
    <location>
        <begin position="82"/>
        <end position="104"/>
    </location>
</feature>
<evidence type="ECO:0000313" key="2">
    <source>
        <dbReference type="EMBL" id="AKG38477.1"/>
    </source>
</evidence>
<dbReference type="EMBL" id="CP009961">
    <property type="protein sequence ID" value="AKG38477.1"/>
    <property type="molecule type" value="Genomic_DNA"/>
</dbReference>
<feature type="transmembrane region" description="Helical" evidence="1">
    <location>
        <begin position="58"/>
        <end position="75"/>
    </location>
</feature>
<keyword evidence="1" id="KW-0812">Transmembrane</keyword>
<organism evidence="2 3">
    <name type="scientific">Infirmifilum uzonense</name>
    <dbReference type="NCBI Taxonomy" id="1550241"/>
    <lineage>
        <taxon>Archaea</taxon>
        <taxon>Thermoproteota</taxon>
        <taxon>Thermoprotei</taxon>
        <taxon>Thermofilales</taxon>
        <taxon>Thermofilaceae</taxon>
        <taxon>Infirmifilum</taxon>
    </lineage>
</organism>
<protein>
    <submittedName>
        <fullName evidence="2">Uncharacterized protein</fullName>
    </submittedName>
</protein>
<keyword evidence="1" id="KW-1133">Transmembrane helix</keyword>
<dbReference type="KEGG" id="thf:MA03_03160"/>
<proteinExistence type="predicted"/>
<gene>
    <name evidence="2" type="ORF">MA03_03160</name>
</gene>
<reference evidence="2 3" key="1">
    <citation type="journal article" date="2015" name="Stand. Genomic Sci.">
        <title>Complete genome sequence of and proposal of Thermofilum uzonense sp. nov. a novel hyperthermophilic crenarchaeon and emended description of the genus Thermofilum.</title>
        <authorList>
            <person name="Toshchakov S.V."/>
            <person name="Korzhenkov A.A."/>
            <person name="Samarov N.I."/>
            <person name="Mazunin I.O."/>
            <person name="Mozhey O.I."/>
            <person name="Shmyr I.S."/>
            <person name="Derbikova K.S."/>
            <person name="Taranov E.A."/>
            <person name="Dominova I.N."/>
            <person name="Bonch-Osmolovskaya E.A."/>
            <person name="Patrushev M.V."/>
            <person name="Podosokorskaya O.A."/>
            <person name="Kublanov I.V."/>
        </authorList>
    </citation>
    <scope>NUCLEOTIDE SEQUENCE [LARGE SCALE GENOMIC DNA]</scope>
    <source>
        <strain evidence="2 3">1807-2</strain>
    </source>
</reference>
<accession>A0A0F7FH08</accession>
<keyword evidence="1" id="KW-0472">Membrane</keyword>
<keyword evidence="3" id="KW-1185">Reference proteome</keyword>
<feature type="transmembrane region" description="Helical" evidence="1">
    <location>
        <begin position="6"/>
        <end position="24"/>
    </location>
</feature>